<feature type="domain" description="Ig-like" evidence="7">
    <location>
        <begin position="107"/>
        <end position="218"/>
    </location>
</feature>
<organism evidence="8 9">
    <name type="scientific">Pygocentrus nattereri</name>
    <name type="common">Red-bellied piranha</name>
    <dbReference type="NCBI Taxonomy" id="42514"/>
    <lineage>
        <taxon>Eukaryota</taxon>
        <taxon>Metazoa</taxon>
        <taxon>Chordata</taxon>
        <taxon>Craniata</taxon>
        <taxon>Vertebrata</taxon>
        <taxon>Euteleostomi</taxon>
        <taxon>Actinopterygii</taxon>
        <taxon>Neopterygii</taxon>
        <taxon>Teleostei</taxon>
        <taxon>Ostariophysi</taxon>
        <taxon>Characiformes</taxon>
        <taxon>Characoidei</taxon>
        <taxon>Pygocentrus</taxon>
    </lineage>
</organism>
<evidence type="ECO:0000256" key="3">
    <source>
        <dbReference type="ARBA" id="ARBA00023136"/>
    </source>
</evidence>
<keyword evidence="2 5" id="KW-0812">Transmembrane</keyword>
<dbReference type="InterPro" id="IPR007110">
    <property type="entry name" value="Ig-like_dom"/>
</dbReference>
<reference evidence="8 9" key="1">
    <citation type="submission" date="2020-10" db="EMBL/GenBank/DDBJ databases">
        <title>Pygocentrus nattereri (red-bellied piranha) genome, fPygNat1, primary haplotype.</title>
        <authorList>
            <person name="Myers G."/>
            <person name="Meyer A."/>
            <person name="Karagic N."/>
            <person name="Pippel M."/>
            <person name="Winkler S."/>
            <person name="Tracey A."/>
            <person name="Wood J."/>
            <person name="Formenti G."/>
            <person name="Howe K."/>
            <person name="Fedrigo O."/>
            <person name="Jarvis E.D."/>
        </authorList>
    </citation>
    <scope>NUCLEOTIDE SEQUENCE [LARGE SCALE GENOMIC DNA]</scope>
</reference>
<evidence type="ECO:0000259" key="7">
    <source>
        <dbReference type="PROSITE" id="PS50835"/>
    </source>
</evidence>
<dbReference type="InterPro" id="IPR036179">
    <property type="entry name" value="Ig-like_dom_sf"/>
</dbReference>
<feature type="region of interest" description="Disordered" evidence="4">
    <location>
        <begin position="299"/>
        <end position="362"/>
    </location>
</feature>
<reference evidence="8" key="3">
    <citation type="submission" date="2025-09" db="UniProtKB">
        <authorList>
            <consortium name="Ensembl"/>
        </authorList>
    </citation>
    <scope>IDENTIFICATION</scope>
</reference>
<evidence type="ECO:0000256" key="1">
    <source>
        <dbReference type="ARBA" id="ARBA00004370"/>
    </source>
</evidence>
<dbReference type="RefSeq" id="XP_037399119.1">
    <property type="nucleotide sequence ID" value="XM_037543222.1"/>
</dbReference>
<dbReference type="AlphaFoldDB" id="A0A3B4DXV0"/>
<dbReference type="InterPro" id="IPR013106">
    <property type="entry name" value="Ig_V-set"/>
</dbReference>
<reference evidence="8" key="2">
    <citation type="submission" date="2025-08" db="UniProtKB">
        <authorList>
            <consortium name="Ensembl"/>
        </authorList>
    </citation>
    <scope>IDENTIFICATION</scope>
</reference>
<sequence length="387" mass="42422">MKVLLLILTLYLTSGPVDCAEVTGYTGGRVLINCKYGHTRYMNHTKYFCKISRGKCTDKILSKTQNTSDHERRVFFVNETLAGIFSVLIKNVSLQDGGTYRCGVEDPAVKPTDVTLQVKEDPCCGKTLTQEAHPGDTVTFTCEYPQESKYLSKYVYKATDHNYSVVIYTLGLSTQNGRFSLFDYQEENLFNVSISDVTEEDGGVYLCGVQGRKQGDLNPYYSLFNEIQLQVTASGASGKNQIHTYIHTCTSSSVYCFISPTVSPASSITTIIIVGVCVALLLIGGSALIVYKLTHKKTRDSASSSSNRRNTVNSDDVPHTPFYEEIPDTRATSTVYATTQDPGPHTAANRSAHPPTAPPVKDIYPMAQLSHPAAESSAEYATVDLTT</sequence>
<dbReference type="Proteomes" id="UP001501920">
    <property type="component" value="Chromosome 12"/>
</dbReference>
<protein>
    <recommendedName>
        <fullName evidence="7">Ig-like domain-containing protein</fullName>
    </recommendedName>
</protein>
<feature type="compositionally biased region" description="Low complexity" evidence="4">
    <location>
        <begin position="301"/>
        <end position="315"/>
    </location>
</feature>
<dbReference type="Gene3D" id="2.60.40.10">
    <property type="entry name" value="Immunoglobulins"/>
    <property type="match status" value="2"/>
</dbReference>
<feature type="chain" id="PRO_5044017033" description="Ig-like domain-containing protein" evidence="6">
    <location>
        <begin position="20"/>
        <end position="387"/>
    </location>
</feature>
<evidence type="ECO:0000313" key="8">
    <source>
        <dbReference type="Ensembl" id="ENSPNAP00000029232.2"/>
    </source>
</evidence>
<dbReference type="GO" id="GO:0004888">
    <property type="term" value="F:transmembrane signaling receptor activity"/>
    <property type="evidence" value="ECO:0007669"/>
    <property type="project" value="TreeGrafter"/>
</dbReference>
<proteinExistence type="predicted"/>
<evidence type="ECO:0000256" key="6">
    <source>
        <dbReference type="SAM" id="SignalP"/>
    </source>
</evidence>
<keyword evidence="9" id="KW-1185">Reference proteome</keyword>
<keyword evidence="5" id="KW-1133">Transmembrane helix</keyword>
<dbReference type="Ensembl" id="ENSPNAT00000016104.2">
    <property type="protein sequence ID" value="ENSPNAP00000029232.2"/>
    <property type="gene ID" value="ENSPNAG00000003370.2"/>
</dbReference>
<dbReference type="PANTHER" id="PTHR11860:SF118">
    <property type="entry name" value="CMRF35-LIKE MOLECULE 3-RELATED"/>
    <property type="match status" value="1"/>
</dbReference>
<evidence type="ECO:0000256" key="4">
    <source>
        <dbReference type="SAM" id="MobiDB-lite"/>
    </source>
</evidence>
<keyword evidence="3 5" id="KW-0472">Membrane</keyword>
<dbReference type="PROSITE" id="PS50835">
    <property type="entry name" value="IG_LIKE"/>
    <property type="match status" value="1"/>
</dbReference>
<comment type="subcellular location">
    <subcellularLocation>
        <location evidence="1">Membrane</location>
    </subcellularLocation>
</comment>
<dbReference type="OMA" id="FTDYTRI"/>
<dbReference type="InterPro" id="IPR003599">
    <property type="entry name" value="Ig_sub"/>
</dbReference>
<dbReference type="InterPro" id="IPR013783">
    <property type="entry name" value="Ig-like_fold"/>
</dbReference>
<dbReference type="GO" id="GO:0005886">
    <property type="term" value="C:plasma membrane"/>
    <property type="evidence" value="ECO:0007669"/>
    <property type="project" value="TreeGrafter"/>
</dbReference>
<dbReference type="GeneID" id="108415496"/>
<dbReference type="SUPFAM" id="SSF48726">
    <property type="entry name" value="Immunoglobulin"/>
    <property type="match status" value="2"/>
</dbReference>
<dbReference type="OrthoDB" id="8442846at2759"/>
<evidence type="ECO:0000256" key="2">
    <source>
        <dbReference type="ARBA" id="ARBA00022692"/>
    </source>
</evidence>
<keyword evidence="6" id="KW-0732">Signal</keyword>
<dbReference type="InterPro" id="IPR050671">
    <property type="entry name" value="CD300_family_receptors"/>
</dbReference>
<feature type="compositionally biased region" description="Polar residues" evidence="4">
    <location>
        <begin position="330"/>
        <end position="341"/>
    </location>
</feature>
<name>A0A3B4DXV0_PYGNA</name>
<evidence type="ECO:0000256" key="5">
    <source>
        <dbReference type="SAM" id="Phobius"/>
    </source>
</evidence>
<evidence type="ECO:0000313" key="9">
    <source>
        <dbReference type="Proteomes" id="UP001501920"/>
    </source>
</evidence>
<feature type="signal peptide" evidence="6">
    <location>
        <begin position="1"/>
        <end position="19"/>
    </location>
</feature>
<feature type="transmembrane region" description="Helical" evidence="5">
    <location>
        <begin position="268"/>
        <end position="291"/>
    </location>
</feature>
<dbReference type="SMART" id="SM00409">
    <property type="entry name" value="IG"/>
    <property type="match status" value="2"/>
</dbReference>
<dbReference type="Pfam" id="PF07686">
    <property type="entry name" value="V-set"/>
    <property type="match status" value="2"/>
</dbReference>
<dbReference type="PANTHER" id="PTHR11860">
    <property type="entry name" value="POLYMERIC-IMMUNOGLOBULIN RECEPTOR"/>
    <property type="match status" value="1"/>
</dbReference>
<accession>A0A3B4DXV0</accession>
<dbReference type="GeneTree" id="ENSGT00950000182977"/>